<feature type="domain" description="MotA/TolQ/ExbB proton channel" evidence="14">
    <location>
        <begin position="22"/>
        <end position="122"/>
    </location>
</feature>
<evidence type="ECO:0000256" key="1">
    <source>
        <dbReference type="ARBA" id="ARBA00004429"/>
    </source>
</evidence>
<evidence type="ECO:0000259" key="14">
    <source>
        <dbReference type="Pfam" id="PF01618"/>
    </source>
</evidence>
<dbReference type="Pfam" id="PF01618">
    <property type="entry name" value="MotA_ExbB"/>
    <property type="match status" value="1"/>
</dbReference>
<evidence type="ECO:0000256" key="5">
    <source>
        <dbReference type="ARBA" id="ARBA00022475"/>
    </source>
</evidence>
<keyword evidence="10 13" id="KW-0472">Membrane</keyword>
<evidence type="ECO:0000256" key="6">
    <source>
        <dbReference type="ARBA" id="ARBA00022519"/>
    </source>
</evidence>
<accession>A0ABW0Q408</accession>
<feature type="transmembrane region" description="Helical" evidence="13">
    <location>
        <begin position="51"/>
        <end position="76"/>
    </location>
</feature>
<dbReference type="InterPro" id="IPR014164">
    <property type="entry name" value="TonB_ExbB_1"/>
</dbReference>
<evidence type="ECO:0000256" key="8">
    <source>
        <dbReference type="ARBA" id="ARBA00022927"/>
    </source>
</evidence>
<comment type="subunit">
    <text evidence="2">The accessory proteins ExbB and ExbD seem to form a complex with TonB.</text>
</comment>
<dbReference type="PANTHER" id="PTHR30625">
    <property type="entry name" value="PROTEIN TOLQ"/>
    <property type="match status" value="1"/>
</dbReference>
<keyword evidence="5" id="KW-1003">Cell membrane</keyword>
<sequence length="156" mass="16114">AFMVRSAEDELRQSAIALSYAGDGGVKERLGSSLARIEAQAGRRMSKGTGALATIGSTAPFVGLFGTVWGIMNAFIGISESQTTNLAVVAPGIAEALLATAIGLVAAIPAVVIYNVFARSITGYRQLLTDAATGVERLVSRDLDYAKVPVNARLAG</sequence>
<evidence type="ECO:0000256" key="11">
    <source>
        <dbReference type="ARBA" id="ARBA00024816"/>
    </source>
</evidence>
<feature type="transmembrane region" description="Helical" evidence="13">
    <location>
        <begin position="96"/>
        <end position="117"/>
    </location>
</feature>
<evidence type="ECO:0000313" key="15">
    <source>
        <dbReference type="EMBL" id="MFC5518827.1"/>
    </source>
</evidence>
<dbReference type="NCBIfam" id="TIGR02797">
    <property type="entry name" value="exbB"/>
    <property type="match status" value="1"/>
</dbReference>
<comment type="function">
    <text evidence="11">Involved in the TonB-dependent energy-dependent transport of various receptor-bound substrates. Protects ExbD from proteolytic degradation and functionally stabilizes TonB.</text>
</comment>
<dbReference type="Proteomes" id="UP001596150">
    <property type="component" value="Unassembled WGS sequence"/>
</dbReference>
<proteinExistence type="inferred from homology"/>
<keyword evidence="16" id="KW-1185">Reference proteome</keyword>
<dbReference type="PANTHER" id="PTHR30625:SF16">
    <property type="entry name" value="BIOPOLYMER TRANSPORT PROTEIN EXBB"/>
    <property type="match status" value="1"/>
</dbReference>
<dbReference type="InterPro" id="IPR002898">
    <property type="entry name" value="MotA_ExbB_proton_chnl"/>
</dbReference>
<evidence type="ECO:0000256" key="9">
    <source>
        <dbReference type="ARBA" id="ARBA00022989"/>
    </source>
</evidence>
<evidence type="ECO:0000256" key="10">
    <source>
        <dbReference type="ARBA" id="ARBA00023136"/>
    </source>
</evidence>
<keyword evidence="6" id="KW-0997">Cell inner membrane</keyword>
<evidence type="ECO:0000256" key="7">
    <source>
        <dbReference type="ARBA" id="ARBA00022692"/>
    </source>
</evidence>
<evidence type="ECO:0000256" key="13">
    <source>
        <dbReference type="SAM" id="Phobius"/>
    </source>
</evidence>
<dbReference type="RefSeq" id="WP_380225474.1">
    <property type="nucleotide sequence ID" value="NZ_JBHSML010000017.1"/>
</dbReference>
<comment type="subcellular location">
    <subcellularLocation>
        <location evidence="1">Cell inner membrane</location>
        <topology evidence="1">Multi-pass membrane protein</topology>
    </subcellularLocation>
    <subcellularLocation>
        <location evidence="12">Membrane</location>
        <topology evidence="12">Multi-pass membrane protein</topology>
    </subcellularLocation>
</comment>
<keyword evidence="4 12" id="KW-0813">Transport</keyword>
<comment type="similarity">
    <text evidence="12">Belongs to the exbB/tolQ family.</text>
</comment>
<evidence type="ECO:0000256" key="3">
    <source>
        <dbReference type="ARBA" id="ARBA00022093"/>
    </source>
</evidence>
<evidence type="ECO:0000256" key="4">
    <source>
        <dbReference type="ARBA" id="ARBA00022448"/>
    </source>
</evidence>
<evidence type="ECO:0000256" key="12">
    <source>
        <dbReference type="RuleBase" id="RU004057"/>
    </source>
</evidence>
<feature type="non-terminal residue" evidence="15">
    <location>
        <position position="1"/>
    </location>
</feature>
<comment type="caution">
    <text evidence="15">The sequence shown here is derived from an EMBL/GenBank/DDBJ whole genome shotgun (WGS) entry which is preliminary data.</text>
</comment>
<name>A0ABW0Q408_9HYPH</name>
<keyword evidence="8 12" id="KW-0653">Protein transport</keyword>
<keyword evidence="7 13" id="KW-0812">Transmembrane</keyword>
<organism evidence="15 16">
    <name type="scientific">Kaistia terrae</name>
    <dbReference type="NCBI Taxonomy" id="537017"/>
    <lineage>
        <taxon>Bacteria</taxon>
        <taxon>Pseudomonadati</taxon>
        <taxon>Pseudomonadota</taxon>
        <taxon>Alphaproteobacteria</taxon>
        <taxon>Hyphomicrobiales</taxon>
        <taxon>Kaistiaceae</taxon>
        <taxon>Kaistia</taxon>
    </lineage>
</organism>
<dbReference type="InterPro" id="IPR050790">
    <property type="entry name" value="ExbB/TolQ_transport"/>
</dbReference>
<keyword evidence="9 13" id="KW-1133">Transmembrane helix</keyword>
<protein>
    <recommendedName>
        <fullName evidence="3">Biopolymer transport protein ExbB</fullName>
    </recommendedName>
</protein>
<dbReference type="EMBL" id="JBHSML010000017">
    <property type="protein sequence ID" value="MFC5518827.1"/>
    <property type="molecule type" value="Genomic_DNA"/>
</dbReference>
<reference evidence="16" key="1">
    <citation type="journal article" date="2019" name="Int. J. Syst. Evol. Microbiol.">
        <title>The Global Catalogue of Microorganisms (GCM) 10K type strain sequencing project: providing services to taxonomists for standard genome sequencing and annotation.</title>
        <authorList>
            <consortium name="The Broad Institute Genomics Platform"/>
            <consortium name="The Broad Institute Genome Sequencing Center for Infectious Disease"/>
            <person name="Wu L."/>
            <person name="Ma J."/>
        </authorList>
    </citation>
    <scope>NUCLEOTIDE SEQUENCE [LARGE SCALE GENOMIC DNA]</scope>
    <source>
        <strain evidence="16">KACC 12633</strain>
    </source>
</reference>
<evidence type="ECO:0000256" key="2">
    <source>
        <dbReference type="ARBA" id="ARBA00011471"/>
    </source>
</evidence>
<evidence type="ECO:0000313" key="16">
    <source>
        <dbReference type="Proteomes" id="UP001596150"/>
    </source>
</evidence>
<gene>
    <name evidence="15" type="primary">exbB</name>
    <name evidence="15" type="ORF">ACFPP9_23850</name>
</gene>